<evidence type="ECO:0000313" key="2">
    <source>
        <dbReference type="Proteomes" id="UP000095287"/>
    </source>
</evidence>
<keyword evidence="2" id="KW-1185">Reference proteome</keyword>
<evidence type="ECO:0000313" key="3">
    <source>
        <dbReference type="WBParaSite" id="L893_g4020.t1"/>
    </source>
</evidence>
<feature type="compositionally biased region" description="Basic and acidic residues" evidence="1">
    <location>
        <begin position="59"/>
        <end position="69"/>
    </location>
</feature>
<sequence length="88" mass="10346">MMPKTEENGDDMTWSERLDTANGMVKPKPELLSDDDEKPWSERVKRVSKPEPMSEDDDRPWSERVKKAESDDDDVTWGQKVKHKEEKK</sequence>
<dbReference type="Proteomes" id="UP000095287">
    <property type="component" value="Unplaced"/>
</dbReference>
<feature type="region of interest" description="Disordered" evidence="1">
    <location>
        <begin position="1"/>
        <end position="88"/>
    </location>
</feature>
<organism evidence="2 3">
    <name type="scientific">Steinernema glaseri</name>
    <dbReference type="NCBI Taxonomy" id="37863"/>
    <lineage>
        <taxon>Eukaryota</taxon>
        <taxon>Metazoa</taxon>
        <taxon>Ecdysozoa</taxon>
        <taxon>Nematoda</taxon>
        <taxon>Chromadorea</taxon>
        <taxon>Rhabditida</taxon>
        <taxon>Tylenchina</taxon>
        <taxon>Panagrolaimomorpha</taxon>
        <taxon>Strongyloidoidea</taxon>
        <taxon>Steinernematidae</taxon>
        <taxon>Steinernema</taxon>
    </lineage>
</organism>
<dbReference type="WBParaSite" id="L893_g4020.t1">
    <property type="protein sequence ID" value="L893_g4020.t1"/>
    <property type="gene ID" value="L893_g4020"/>
</dbReference>
<evidence type="ECO:0000256" key="1">
    <source>
        <dbReference type="SAM" id="MobiDB-lite"/>
    </source>
</evidence>
<protein>
    <submittedName>
        <fullName evidence="3">Uncharacterized protein</fullName>
    </submittedName>
</protein>
<reference evidence="3" key="1">
    <citation type="submission" date="2016-11" db="UniProtKB">
        <authorList>
            <consortium name="WormBaseParasite"/>
        </authorList>
    </citation>
    <scope>IDENTIFICATION</scope>
</reference>
<accession>A0A1I8ABY2</accession>
<feature type="compositionally biased region" description="Basic and acidic residues" evidence="1">
    <location>
        <begin position="38"/>
        <end position="49"/>
    </location>
</feature>
<proteinExistence type="predicted"/>
<name>A0A1I8ABY2_9BILA</name>
<dbReference type="AlphaFoldDB" id="A0A1I8ABY2"/>